<proteinExistence type="inferred from homology"/>
<evidence type="ECO:0000256" key="7">
    <source>
        <dbReference type="ARBA" id="ARBA00022989"/>
    </source>
</evidence>
<feature type="domain" description="Fatty acid desaturase" evidence="13">
    <location>
        <begin position="124"/>
        <end position="346"/>
    </location>
</feature>
<dbReference type="AlphaFoldDB" id="A0A6J4I5S0"/>
<feature type="transmembrane region" description="Helical" evidence="12">
    <location>
        <begin position="50"/>
        <end position="69"/>
    </location>
</feature>
<evidence type="ECO:0000256" key="4">
    <source>
        <dbReference type="ARBA" id="ARBA00022519"/>
    </source>
</evidence>
<dbReference type="Pfam" id="PF00487">
    <property type="entry name" value="FA_desaturase"/>
    <property type="match status" value="1"/>
</dbReference>
<keyword evidence="7 12" id="KW-1133">Transmembrane helix</keyword>
<feature type="transmembrane region" description="Helical" evidence="12">
    <location>
        <begin position="89"/>
        <end position="113"/>
    </location>
</feature>
<dbReference type="GO" id="GO:0004497">
    <property type="term" value="F:monooxygenase activity"/>
    <property type="evidence" value="ECO:0007669"/>
    <property type="project" value="UniProtKB-KW"/>
</dbReference>
<keyword evidence="6" id="KW-0479">Metal-binding</keyword>
<protein>
    <submittedName>
        <fullName evidence="14">Alkane-1 monooxygenase</fullName>
        <ecNumber evidence="14">1.14.15.3</ecNumber>
    </submittedName>
</protein>
<gene>
    <name evidence="14" type="ORF">AVDCRST_MAG41-1555</name>
</gene>
<sequence>MAVVLRGRAEGGEPVVWVDRRRRLWLLAFVVPALPPVAVALVGLTGLGVFWLWGVIFTFVLVPLADLLVGDDRSNPPEEVAGALQRDPWYRWIVLAYLPVQYAVWAWSVWYVTTHDLSLAAQLGFAATVGIVVGVGINAAHELGHKHERLEHHAAKLALAPTWYGHFFVEHNWGHHKKVATPEDPASSRLGESFYRFWPRTVLGSLRSAWGIERDRLRRRGKHPVTPANRVLHAWALSLLLWAGTLALAGPGVLPFLVVQAVVGLTLLEAVNYVEHYGLLRERGPSGRYERVRPRHSWNNDHVVTNLLLYQLQRHSDHHENPARRFAALRHMEEAPQLPAGYASMILLALVPPLWRRVMDPRVVLGHYGGRIELANRGPRG</sequence>
<keyword evidence="8 14" id="KW-0560">Oxidoreductase</keyword>
<dbReference type="GO" id="GO:0005886">
    <property type="term" value="C:plasma membrane"/>
    <property type="evidence" value="ECO:0007669"/>
    <property type="project" value="UniProtKB-SubCell"/>
</dbReference>
<dbReference type="GO" id="GO:0006629">
    <property type="term" value="P:lipid metabolic process"/>
    <property type="evidence" value="ECO:0007669"/>
    <property type="project" value="InterPro"/>
</dbReference>
<keyword evidence="11 12" id="KW-0472">Membrane</keyword>
<comment type="subcellular location">
    <subcellularLocation>
        <location evidence="1">Cell inner membrane</location>
        <topology evidence="1">Multi-pass membrane protein</topology>
    </subcellularLocation>
</comment>
<keyword evidence="10 14" id="KW-0503">Monooxygenase</keyword>
<dbReference type="InterPro" id="IPR005804">
    <property type="entry name" value="FA_desaturase_dom"/>
</dbReference>
<reference evidence="14" key="1">
    <citation type="submission" date="2020-02" db="EMBL/GenBank/DDBJ databases">
        <authorList>
            <person name="Meier V. D."/>
        </authorList>
    </citation>
    <scope>NUCLEOTIDE SEQUENCE</scope>
    <source>
        <strain evidence="14">AVDCRST_MAG41</strain>
    </source>
</reference>
<evidence type="ECO:0000256" key="9">
    <source>
        <dbReference type="ARBA" id="ARBA00023004"/>
    </source>
</evidence>
<feature type="transmembrane region" description="Helical" evidence="12">
    <location>
        <begin position="24"/>
        <end position="44"/>
    </location>
</feature>
<dbReference type="GO" id="GO:0046872">
    <property type="term" value="F:metal ion binding"/>
    <property type="evidence" value="ECO:0007669"/>
    <property type="project" value="UniProtKB-KW"/>
</dbReference>
<evidence type="ECO:0000256" key="11">
    <source>
        <dbReference type="ARBA" id="ARBA00023136"/>
    </source>
</evidence>
<accession>A0A6J4I5S0</accession>
<keyword evidence="4" id="KW-0997">Cell inner membrane</keyword>
<evidence type="ECO:0000256" key="3">
    <source>
        <dbReference type="ARBA" id="ARBA00022475"/>
    </source>
</evidence>
<comment type="similarity">
    <text evidence="2">Belongs to the fatty acid desaturase type 1 family. AlkB subfamily.</text>
</comment>
<feature type="transmembrane region" description="Helical" evidence="12">
    <location>
        <begin position="228"/>
        <end position="248"/>
    </location>
</feature>
<dbReference type="EC" id="1.14.15.3" evidence="14"/>
<feature type="transmembrane region" description="Helical" evidence="12">
    <location>
        <begin position="119"/>
        <end position="140"/>
    </location>
</feature>
<evidence type="ECO:0000256" key="2">
    <source>
        <dbReference type="ARBA" id="ARBA00010823"/>
    </source>
</evidence>
<evidence type="ECO:0000256" key="12">
    <source>
        <dbReference type="SAM" id="Phobius"/>
    </source>
</evidence>
<dbReference type="PANTHER" id="PTHR38674">
    <property type="entry name" value="ALKANE 1-MONOOXYGENASE 1"/>
    <property type="match status" value="1"/>
</dbReference>
<evidence type="ECO:0000256" key="10">
    <source>
        <dbReference type="ARBA" id="ARBA00023033"/>
    </source>
</evidence>
<evidence type="ECO:0000259" key="13">
    <source>
        <dbReference type="Pfam" id="PF00487"/>
    </source>
</evidence>
<organism evidence="14">
    <name type="scientific">uncultured Mycobacteriales bacterium</name>
    <dbReference type="NCBI Taxonomy" id="581187"/>
    <lineage>
        <taxon>Bacteria</taxon>
        <taxon>Bacillati</taxon>
        <taxon>Actinomycetota</taxon>
        <taxon>Actinomycetes</taxon>
        <taxon>Mycobacteriales</taxon>
        <taxon>environmental samples</taxon>
    </lineage>
</organism>
<evidence type="ECO:0000256" key="6">
    <source>
        <dbReference type="ARBA" id="ARBA00022723"/>
    </source>
</evidence>
<evidence type="ECO:0000256" key="5">
    <source>
        <dbReference type="ARBA" id="ARBA00022692"/>
    </source>
</evidence>
<evidence type="ECO:0000256" key="8">
    <source>
        <dbReference type="ARBA" id="ARBA00023002"/>
    </source>
</evidence>
<dbReference type="InterPro" id="IPR033885">
    <property type="entry name" value="AlkB/XylM"/>
</dbReference>
<keyword evidence="5 12" id="KW-0812">Transmembrane</keyword>
<evidence type="ECO:0000256" key="1">
    <source>
        <dbReference type="ARBA" id="ARBA00004429"/>
    </source>
</evidence>
<dbReference type="CDD" id="cd03512">
    <property type="entry name" value="Alkane-hydroxylase"/>
    <property type="match status" value="1"/>
</dbReference>
<name>A0A6J4I5S0_9ACTN</name>
<dbReference type="EMBL" id="CADCTP010000142">
    <property type="protein sequence ID" value="CAA9243133.1"/>
    <property type="molecule type" value="Genomic_DNA"/>
</dbReference>
<keyword evidence="9" id="KW-0408">Iron</keyword>
<keyword evidence="3" id="KW-1003">Cell membrane</keyword>
<evidence type="ECO:0000313" key="14">
    <source>
        <dbReference type="EMBL" id="CAA9243133.1"/>
    </source>
</evidence>
<dbReference type="PANTHER" id="PTHR38674:SF1">
    <property type="entry name" value="ALKANE 1-MONOOXYGENASE 1"/>
    <property type="match status" value="1"/>
</dbReference>